<reference evidence="2" key="1">
    <citation type="journal article" date="2023" name="Front. Plant Sci.">
        <title>Chromosomal-level genome assembly of Melastoma candidum provides insights into trichome evolution.</title>
        <authorList>
            <person name="Zhong Y."/>
            <person name="Wu W."/>
            <person name="Sun C."/>
            <person name="Zou P."/>
            <person name="Liu Y."/>
            <person name="Dai S."/>
            <person name="Zhou R."/>
        </authorList>
    </citation>
    <scope>NUCLEOTIDE SEQUENCE [LARGE SCALE GENOMIC DNA]</scope>
</reference>
<name>A0ACB9LNB8_9MYRT</name>
<accession>A0ACB9LNB8</accession>
<keyword evidence="2" id="KW-1185">Reference proteome</keyword>
<proteinExistence type="predicted"/>
<organism evidence="1 2">
    <name type="scientific">Melastoma candidum</name>
    <dbReference type="NCBI Taxonomy" id="119954"/>
    <lineage>
        <taxon>Eukaryota</taxon>
        <taxon>Viridiplantae</taxon>
        <taxon>Streptophyta</taxon>
        <taxon>Embryophyta</taxon>
        <taxon>Tracheophyta</taxon>
        <taxon>Spermatophyta</taxon>
        <taxon>Magnoliopsida</taxon>
        <taxon>eudicotyledons</taxon>
        <taxon>Gunneridae</taxon>
        <taxon>Pentapetalae</taxon>
        <taxon>rosids</taxon>
        <taxon>malvids</taxon>
        <taxon>Myrtales</taxon>
        <taxon>Melastomataceae</taxon>
        <taxon>Melastomatoideae</taxon>
        <taxon>Melastomateae</taxon>
        <taxon>Melastoma</taxon>
    </lineage>
</organism>
<dbReference type="Proteomes" id="UP001057402">
    <property type="component" value="Chromosome 11"/>
</dbReference>
<sequence length="266" mass="28502">MRESSNRGTCVRGQRALYKTFHELNGKMVEVKRAVPKEMSPGSNRSPLRSYSPGLSRVSSFLNGYPEGGYASSQSATMELEWMVELVLGRFPPLYEKGEPNSNSSYGLSPNFNPNLGYVNESNPLYGGISGRPANNGPIIHFRASQISGGSSSSLSDRFVIGSKLSGRNSNSGSIYERYPGSYQKNNVGIGVIGPPSSYAASRVGYDGSLDLYENDLAYGDHPGWGSSPSKTEDSALLSYGLGNANTDVIAKINAGYVGYGMTTIK</sequence>
<comment type="caution">
    <text evidence="1">The sequence shown here is derived from an EMBL/GenBank/DDBJ whole genome shotgun (WGS) entry which is preliminary data.</text>
</comment>
<dbReference type="EMBL" id="CM042890">
    <property type="protein sequence ID" value="KAI4312851.1"/>
    <property type="molecule type" value="Genomic_DNA"/>
</dbReference>
<evidence type="ECO:0000313" key="2">
    <source>
        <dbReference type="Proteomes" id="UP001057402"/>
    </source>
</evidence>
<protein>
    <submittedName>
        <fullName evidence="1">Uncharacterized protein</fullName>
    </submittedName>
</protein>
<evidence type="ECO:0000313" key="1">
    <source>
        <dbReference type="EMBL" id="KAI4312851.1"/>
    </source>
</evidence>
<gene>
    <name evidence="1" type="ORF">MLD38_037641</name>
</gene>